<sequence length="179" mass="20111">MRVQEIKTHNTKIFSLNVLAFFAAVVQSTRGLWRYGQTVLGIIFRHPITGTSIIPILPDGRIVLIRRRDNGLWSLPGGMVDWGEDIPTTVRRELIEETGLELLEIKRLVGVYSAPDRDPRIHSICVVVEAEVQGKMEIQDGLEVMEIQAFSPSALPSEPMSHDHSRQIKDYLNGLTTLA</sequence>
<accession>A0A1Z4GGK6</accession>
<dbReference type="Pfam" id="PF00293">
    <property type="entry name" value="NUDIX"/>
    <property type="match status" value="1"/>
</dbReference>
<gene>
    <name evidence="6" type="ORF">NIES21_24520</name>
</gene>
<keyword evidence="4" id="KW-0812">Transmembrane</keyword>
<proteinExistence type="inferred from homology"/>
<evidence type="ECO:0000256" key="4">
    <source>
        <dbReference type="SAM" id="Phobius"/>
    </source>
</evidence>
<reference evidence="6 7" key="1">
    <citation type="submission" date="2017-06" db="EMBL/GenBank/DDBJ databases">
        <title>Genome sequencing of cyanobaciteial culture collection at National Institute for Environmental Studies (NIES).</title>
        <authorList>
            <person name="Hirose Y."/>
            <person name="Shimura Y."/>
            <person name="Fujisawa T."/>
            <person name="Nakamura Y."/>
            <person name="Kawachi M."/>
        </authorList>
    </citation>
    <scope>NUCLEOTIDE SEQUENCE [LARGE SCALE GENOMIC DNA]</scope>
    <source>
        <strain evidence="6 7">NIES-21</strain>
    </source>
</reference>
<dbReference type="InterPro" id="IPR015797">
    <property type="entry name" value="NUDIX_hydrolase-like_dom_sf"/>
</dbReference>
<dbReference type="EMBL" id="AP018174">
    <property type="protein sequence ID" value="BAY16622.1"/>
    <property type="molecule type" value="Genomic_DNA"/>
</dbReference>
<evidence type="ECO:0000256" key="2">
    <source>
        <dbReference type="ARBA" id="ARBA00022801"/>
    </source>
</evidence>
<dbReference type="PANTHER" id="PTHR43736:SF1">
    <property type="entry name" value="DIHYDRONEOPTERIN TRIPHOSPHATE DIPHOSPHATASE"/>
    <property type="match status" value="1"/>
</dbReference>
<dbReference type="CDD" id="cd02883">
    <property type="entry name" value="NUDIX_Hydrolase"/>
    <property type="match status" value="1"/>
</dbReference>
<dbReference type="GO" id="GO:0016787">
    <property type="term" value="F:hydrolase activity"/>
    <property type="evidence" value="ECO:0007669"/>
    <property type="project" value="UniProtKB-KW"/>
</dbReference>
<keyword evidence="2 3" id="KW-0378">Hydrolase</keyword>
<dbReference type="InterPro" id="IPR000086">
    <property type="entry name" value="NUDIX_hydrolase_dom"/>
</dbReference>
<dbReference type="Proteomes" id="UP000218287">
    <property type="component" value="Chromosome"/>
</dbReference>
<keyword evidence="4" id="KW-1133">Transmembrane helix</keyword>
<dbReference type="SUPFAM" id="SSF55811">
    <property type="entry name" value="Nudix"/>
    <property type="match status" value="1"/>
</dbReference>
<dbReference type="AlphaFoldDB" id="A0A1Z4GGK6"/>
<dbReference type="InterPro" id="IPR020084">
    <property type="entry name" value="NUDIX_hydrolase_CS"/>
</dbReference>
<feature type="domain" description="Nudix hydrolase" evidence="5">
    <location>
        <begin position="34"/>
        <end position="172"/>
    </location>
</feature>
<feature type="transmembrane region" description="Helical" evidence="4">
    <location>
        <begin position="12"/>
        <end position="33"/>
    </location>
</feature>
<name>A0A1Z4GGK6_9CYAN</name>
<organism evidence="6 7">
    <name type="scientific">Anabaenopsis circularis NIES-21</name>
    <dbReference type="NCBI Taxonomy" id="1085406"/>
    <lineage>
        <taxon>Bacteria</taxon>
        <taxon>Bacillati</taxon>
        <taxon>Cyanobacteriota</taxon>
        <taxon>Cyanophyceae</taxon>
        <taxon>Nostocales</taxon>
        <taxon>Nodulariaceae</taxon>
        <taxon>Anabaenopsis</taxon>
    </lineage>
</organism>
<dbReference type="PROSITE" id="PS00893">
    <property type="entry name" value="NUDIX_BOX"/>
    <property type="match status" value="1"/>
</dbReference>
<keyword evidence="4" id="KW-0472">Membrane</keyword>
<dbReference type="PANTHER" id="PTHR43736">
    <property type="entry name" value="ADP-RIBOSE PYROPHOSPHATASE"/>
    <property type="match status" value="1"/>
</dbReference>
<dbReference type="Gene3D" id="3.90.79.10">
    <property type="entry name" value="Nucleoside Triphosphate Pyrophosphohydrolase"/>
    <property type="match status" value="1"/>
</dbReference>
<comment type="similarity">
    <text evidence="1 3">Belongs to the Nudix hydrolase family.</text>
</comment>
<keyword evidence="7" id="KW-1185">Reference proteome</keyword>
<dbReference type="PRINTS" id="PR00502">
    <property type="entry name" value="NUDIXFAMILY"/>
</dbReference>
<dbReference type="PROSITE" id="PS51462">
    <property type="entry name" value="NUDIX"/>
    <property type="match status" value="1"/>
</dbReference>
<evidence type="ECO:0000313" key="6">
    <source>
        <dbReference type="EMBL" id="BAY16622.1"/>
    </source>
</evidence>
<evidence type="ECO:0000313" key="7">
    <source>
        <dbReference type="Proteomes" id="UP000218287"/>
    </source>
</evidence>
<evidence type="ECO:0000256" key="3">
    <source>
        <dbReference type="RuleBase" id="RU003476"/>
    </source>
</evidence>
<dbReference type="InterPro" id="IPR020476">
    <property type="entry name" value="Nudix_hydrolase"/>
</dbReference>
<evidence type="ECO:0000256" key="1">
    <source>
        <dbReference type="ARBA" id="ARBA00005582"/>
    </source>
</evidence>
<evidence type="ECO:0000259" key="5">
    <source>
        <dbReference type="PROSITE" id="PS51462"/>
    </source>
</evidence>
<protein>
    <submittedName>
        <fullName evidence="6">NUDIX hydrolase</fullName>
    </submittedName>
</protein>